<protein>
    <submittedName>
        <fullName evidence="1">Uncharacterized protein</fullName>
    </submittedName>
</protein>
<dbReference type="EMBL" id="JH658746">
    <property type="protein sequence ID" value="EXK76214.1"/>
    <property type="molecule type" value="Genomic_DNA"/>
</dbReference>
<proteinExistence type="predicted"/>
<evidence type="ECO:0000313" key="2">
    <source>
        <dbReference type="Proteomes" id="UP000030663"/>
    </source>
</evidence>
<dbReference type="HOGENOM" id="CLU_3068774_0_0_1"/>
<keyword evidence="2" id="KW-1185">Reference proteome</keyword>
<dbReference type="Proteomes" id="UP000030663">
    <property type="component" value="Unassembled WGS sequence"/>
</dbReference>
<dbReference type="AlphaFoldDB" id="X0BCM2"/>
<name>X0BCM2_FUSOX</name>
<evidence type="ECO:0000313" key="1">
    <source>
        <dbReference type="EMBL" id="EXK76214.1"/>
    </source>
</evidence>
<sequence>MKFWYVIHPEPCIKTSKPALYCAWDNGCVAHDAVALAVCLRVCFRVSRVAITA</sequence>
<organism evidence="1 2">
    <name type="scientific">Fusarium oxysporum f. sp. raphani 54005</name>
    <dbReference type="NCBI Taxonomy" id="1089458"/>
    <lineage>
        <taxon>Eukaryota</taxon>
        <taxon>Fungi</taxon>
        <taxon>Dikarya</taxon>
        <taxon>Ascomycota</taxon>
        <taxon>Pezizomycotina</taxon>
        <taxon>Sordariomycetes</taxon>
        <taxon>Hypocreomycetidae</taxon>
        <taxon>Hypocreales</taxon>
        <taxon>Nectriaceae</taxon>
        <taxon>Fusarium</taxon>
        <taxon>Fusarium oxysporum species complex</taxon>
    </lineage>
</organism>
<gene>
    <name evidence="1" type="ORF">FOQG_19035</name>
</gene>
<reference evidence="1 2" key="1">
    <citation type="submission" date="2011-11" db="EMBL/GenBank/DDBJ databases">
        <title>The Genome Sequence of Fusarium oxysporum PHW815.</title>
        <authorList>
            <consortium name="The Broad Institute Genome Sequencing Platform"/>
            <person name="Ma L.-J."/>
            <person name="Gale L.R."/>
            <person name="Schwartz D.C."/>
            <person name="Zhou S."/>
            <person name="Corby-Kistler H."/>
            <person name="Young S.K."/>
            <person name="Zeng Q."/>
            <person name="Gargeya S."/>
            <person name="Fitzgerald M."/>
            <person name="Haas B."/>
            <person name="Abouelleil A."/>
            <person name="Alvarado L."/>
            <person name="Arachchi H.M."/>
            <person name="Berlin A."/>
            <person name="Brown A."/>
            <person name="Chapman S.B."/>
            <person name="Chen Z."/>
            <person name="Dunbar C."/>
            <person name="Freedman E."/>
            <person name="Gearin G."/>
            <person name="Goldberg J."/>
            <person name="Griggs A."/>
            <person name="Gujja S."/>
            <person name="Heiman D."/>
            <person name="Howarth C."/>
            <person name="Larson L."/>
            <person name="Lui A."/>
            <person name="MacDonald P.J.P."/>
            <person name="Montmayeur A."/>
            <person name="Murphy C."/>
            <person name="Neiman D."/>
            <person name="Pearson M."/>
            <person name="Priest M."/>
            <person name="Roberts A."/>
            <person name="Saif S."/>
            <person name="Shea T."/>
            <person name="Shenoy N."/>
            <person name="Sisk P."/>
            <person name="Stolte C."/>
            <person name="Sykes S."/>
            <person name="Wortman J."/>
            <person name="Nusbaum C."/>
            <person name="Birren B."/>
        </authorList>
    </citation>
    <scope>NUCLEOTIDE SEQUENCE [LARGE SCALE GENOMIC DNA]</scope>
    <source>
        <strain evidence="1 2">54005</strain>
    </source>
</reference>
<accession>X0BCM2</accession>